<reference evidence="1 2" key="3">
    <citation type="journal article" date="2022" name="Microbiol. Spectr.">
        <title>Folding features and dynamics of 3D genome architecture in plant fungal pathogens.</title>
        <authorList>
            <person name="Xia C."/>
        </authorList>
    </citation>
    <scope>NUCLEOTIDE SEQUENCE [LARGE SCALE GENOMIC DNA]</scope>
    <source>
        <strain evidence="1 2">93-210</strain>
    </source>
</reference>
<comment type="caution">
    <text evidence="1">The sequence shown here is derived from an EMBL/GenBank/DDBJ whole genome shotgun (WGS) entry which is preliminary data.</text>
</comment>
<reference evidence="2" key="1">
    <citation type="journal article" date="2018" name="BMC Genomics">
        <title>Genomic insights into host adaptation between the wheat stripe rust pathogen (Puccinia striiformis f. sp. tritici) and the barley stripe rust pathogen (Puccinia striiformis f. sp. hordei).</title>
        <authorList>
            <person name="Xia C."/>
            <person name="Wang M."/>
            <person name="Yin C."/>
            <person name="Cornejo O.E."/>
            <person name="Hulbert S.H."/>
            <person name="Chen X."/>
        </authorList>
    </citation>
    <scope>NUCLEOTIDE SEQUENCE [LARGE SCALE GENOMIC DNA]</scope>
    <source>
        <strain evidence="2">93-210</strain>
    </source>
</reference>
<reference evidence="2" key="2">
    <citation type="journal article" date="2018" name="Mol. Plant Microbe Interact.">
        <title>Genome sequence resources for the wheat stripe rust pathogen (Puccinia striiformis f. sp. tritici) and the barley stripe rust pathogen (Puccinia striiformis f. sp. hordei).</title>
        <authorList>
            <person name="Xia C."/>
            <person name="Wang M."/>
            <person name="Yin C."/>
            <person name="Cornejo O.E."/>
            <person name="Hulbert S.H."/>
            <person name="Chen X."/>
        </authorList>
    </citation>
    <scope>NUCLEOTIDE SEQUENCE [LARGE SCALE GENOMIC DNA]</scope>
    <source>
        <strain evidence="2">93-210</strain>
    </source>
</reference>
<proteinExistence type="predicted"/>
<gene>
    <name evidence="1" type="ORF">MJO28_004477</name>
</gene>
<organism evidence="1 2">
    <name type="scientific">Puccinia striiformis f. sp. tritici</name>
    <dbReference type="NCBI Taxonomy" id="168172"/>
    <lineage>
        <taxon>Eukaryota</taxon>
        <taxon>Fungi</taxon>
        <taxon>Dikarya</taxon>
        <taxon>Basidiomycota</taxon>
        <taxon>Pucciniomycotina</taxon>
        <taxon>Pucciniomycetes</taxon>
        <taxon>Pucciniales</taxon>
        <taxon>Pucciniaceae</taxon>
        <taxon>Puccinia</taxon>
    </lineage>
</organism>
<evidence type="ECO:0000313" key="2">
    <source>
        <dbReference type="Proteomes" id="UP001060170"/>
    </source>
</evidence>
<dbReference type="Proteomes" id="UP001060170">
    <property type="component" value="Chromosome 4"/>
</dbReference>
<dbReference type="EMBL" id="CM045868">
    <property type="protein sequence ID" value="KAI7957382.1"/>
    <property type="molecule type" value="Genomic_DNA"/>
</dbReference>
<protein>
    <submittedName>
        <fullName evidence="1">Uncharacterized protein</fullName>
    </submittedName>
</protein>
<keyword evidence="2" id="KW-1185">Reference proteome</keyword>
<evidence type="ECO:0000313" key="1">
    <source>
        <dbReference type="EMBL" id="KAI7957382.1"/>
    </source>
</evidence>
<sequence length="339" mass="37443">MFSNPLVFVSFICLLARSSFALLSCNSNAIVDKDDCLRALHQIVYKADHTLGTDSKRFSYIYGNCSIAVSNDYGASRGLIQEFMNQQYQKRVRIFDQCAPHTGAGTVPAAETLFLSVGNRLTGGDAPYNSNFPFLKPTRAQRECTSHHKGGLLELCHLELNALSPHPSRFHRPIAYRSIPISADGELSSPPNDMSGKILKTNGTCTVSARKVSIDSMTIIHLPASACLLGFRCLMWTLFDCAHRYTCPRRMGQKLSRQLQRTPTQSSSNTDPTLLDLTFPHRTDANLLPLFKRTFDVCNGESGVLTMKDGAQGDNGRLIVKVRSSRPCGVDNPARQVCH</sequence>
<accession>A0ACC0ER78</accession>
<name>A0ACC0ER78_9BASI</name>